<evidence type="ECO:0000256" key="1">
    <source>
        <dbReference type="SAM" id="MobiDB-lite"/>
    </source>
</evidence>
<organism evidence="2">
    <name type="scientific">uncultured marine group II/III euryarchaeote KM3_87_G11</name>
    <dbReference type="NCBI Taxonomy" id="1456534"/>
    <lineage>
        <taxon>Archaea</taxon>
        <taxon>Methanobacteriati</taxon>
        <taxon>Methanobacteriota</taxon>
        <taxon>environmental samples</taxon>
    </lineage>
</organism>
<sequence length="114" mass="12805">MISLLLSVWPPLRSLICSRYLVLPMNRTQEGKESIQATDEVEVISRTPLASLRTTGSATVTTSHGLVRLASSTGRVESPDWKPTDMTTTRPDWRTHWRTLRARGRTTRTNEVVG</sequence>
<feature type="region of interest" description="Disordered" evidence="1">
    <location>
        <begin position="71"/>
        <end position="90"/>
    </location>
</feature>
<reference evidence="2" key="1">
    <citation type="journal article" date="2014" name="Genome Biol. Evol.">
        <title>Pangenome evidence for extensive interdomain horizontal transfer affecting lineage core and shell genes in uncultured planktonic thaumarchaeota and euryarchaeota.</title>
        <authorList>
            <person name="Deschamps P."/>
            <person name="Zivanovic Y."/>
            <person name="Moreira D."/>
            <person name="Rodriguez-Valera F."/>
            <person name="Lopez-Garcia P."/>
        </authorList>
    </citation>
    <scope>NUCLEOTIDE SEQUENCE</scope>
</reference>
<dbReference type="EMBL" id="KF901149">
    <property type="protein sequence ID" value="AIF19855.1"/>
    <property type="molecule type" value="Genomic_DNA"/>
</dbReference>
<dbReference type="AlphaFoldDB" id="A0A075HWA1"/>
<protein>
    <submittedName>
        <fullName evidence="2">Uncharacterized protein</fullName>
    </submittedName>
</protein>
<evidence type="ECO:0000313" key="2">
    <source>
        <dbReference type="EMBL" id="AIF19855.1"/>
    </source>
</evidence>
<name>A0A075HWA1_9EURY</name>
<proteinExistence type="predicted"/>
<accession>A0A075HWA1</accession>